<gene>
    <name evidence="1" type="ORF">P6P90_02305</name>
</gene>
<dbReference type="EMBL" id="JARULN010000001">
    <property type="protein sequence ID" value="MDG5752834.1"/>
    <property type="molecule type" value="Genomic_DNA"/>
</dbReference>
<proteinExistence type="predicted"/>
<comment type="caution">
    <text evidence="1">The sequence shown here is derived from an EMBL/GenBank/DDBJ whole genome shotgun (WGS) entry which is preliminary data.</text>
</comment>
<evidence type="ECO:0000313" key="1">
    <source>
        <dbReference type="EMBL" id="MDG5752834.1"/>
    </source>
</evidence>
<accession>A0ABT6H0E7</accession>
<dbReference type="Proteomes" id="UP001218246">
    <property type="component" value="Unassembled WGS sequence"/>
</dbReference>
<organism evidence="1 2">
    <name type="scientific">Ectobacillus antri</name>
    <dbReference type="NCBI Taxonomy" id="2486280"/>
    <lineage>
        <taxon>Bacteria</taxon>
        <taxon>Bacillati</taxon>
        <taxon>Bacillota</taxon>
        <taxon>Bacilli</taxon>
        <taxon>Bacillales</taxon>
        <taxon>Bacillaceae</taxon>
        <taxon>Ectobacillus</taxon>
    </lineage>
</organism>
<evidence type="ECO:0000313" key="2">
    <source>
        <dbReference type="Proteomes" id="UP001218246"/>
    </source>
</evidence>
<reference evidence="1 2" key="1">
    <citation type="submission" date="2023-04" db="EMBL/GenBank/DDBJ databases">
        <title>Ectobacillus antri isolated from activated sludge.</title>
        <authorList>
            <person name="Yan P."/>
            <person name="Liu X."/>
        </authorList>
    </citation>
    <scope>NUCLEOTIDE SEQUENCE [LARGE SCALE GENOMIC DNA]</scope>
    <source>
        <strain evidence="1 2">C18H</strain>
    </source>
</reference>
<name>A0ABT6H0E7_9BACI</name>
<protein>
    <submittedName>
        <fullName evidence="1">DUF3931 domain-containing protein</fullName>
    </submittedName>
</protein>
<sequence>MTEHDNKNKCNIIAIDGGKGKEKHTEKYATLIMEGKTYELTSFILSGETPEGKRLVLSHMVSTDEYAGLVKTLDMVLQKRIERLFFS</sequence>
<dbReference type="InterPro" id="IPR025078">
    <property type="entry name" value="DUF3931"/>
</dbReference>
<dbReference type="Pfam" id="PF13082">
    <property type="entry name" value="DUF3931"/>
    <property type="match status" value="1"/>
</dbReference>
<keyword evidence="2" id="KW-1185">Reference proteome</keyword>
<dbReference type="RefSeq" id="WP_124563936.1">
    <property type="nucleotide sequence ID" value="NZ_JARRRY010000001.1"/>
</dbReference>